<keyword evidence="10" id="KW-0234">DNA repair</keyword>
<dbReference type="GO" id="GO:0003677">
    <property type="term" value="F:DNA binding"/>
    <property type="evidence" value="ECO:0007669"/>
    <property type="project" value="UniProtKB-KW"/>
</dbReference>
<dbReference type="Proteomes" id="UP000269883">
    <property type="component" value="Chromosome"/>
</dbReference>
<evidence type="ECO:0000313" key="15">
    <source>
        <dbReference type="EMBL" id="BBD09447.1"/>
    </source>
</evidence>
<evidence type="ECO:0000259" key="14">
    <source>
        <dbReference type="PROSITE" id="PS51645"/>
    </source>
</evidence>
<dbReference type="FunFam" id="1.10.579.10:FF:000002">
    <property type="entry name" value="Deoxyribodipyrimidine photolyase"/>
    <property type="match status" value="1"/>
</dbReference>
<dbReference type="Gene3D" id="1.25.40.80">
    <property type="match status" value="1"/>
</dbReference>
<keyword evidence="11 15" id="KW-0456">Lyase</keyword>
<evidence type="ECO:0000256" key="2">
    <source>
        <dbReference type="ARBA" id="ARBA00001974"/>
    </source>
</evidence>
<dbReference type="Pfam" id="PF00875">
    <property type="entry name" value="DNA_photolyase"/>
    <property type="match status" value="1"/>
</dbReference>
<dbReference type="InterPro" id="IPR006050">
    <property type="entry name" value="DNA_photolyase_N"/>
</dbReference>
<evidence type="ECO:0000256" key="3">
    <source>
        <dbReference type="ARBA" id="ARBA00006409"/>
    </source>
</evidence>
<reference evidence="15 16" key="1">
    <citation type="journal article" date="2018" name="Sci. Adv.">
        <title>Multi-heme cytochromes provide a pathway for survival in energy-limited environments.</title>
        <authorList>
            <person name="Deng X."/>
            <person name="Dohmae N."/>
            <person name="Nealson K.H."/>
            <person name="Hashimoto K."/>
            <person name="Okamoto A."/>
        </authorList>
    </citation>
    <scope>NUCLEOTIDE SEQUENCE [LARGE SCALE GENOMIC DNA]</scope>
    <source>
        <strain evidence="15 16">IS5</strain>
    </source>
</reference>
<name>A0A2Z6B1P9_9BACT</name>
<dbReference type="SUPFAM" id="SSF52425">
    <property type="entry name" value="Cryptochrome/photolyase, N-terminal domain"/>
    <property type="match status" value="1"/>
</dbReference>
<evidence type="ECO:0000256" key="4">
    <source>
        <dbReference type="ARBA" id="ARBA00013149"/>
    </source>
</evidence>
<dbReference type="GO" id="GO:0003904">
    <property type="term" value="F:deoxyribodipyrimidine photo-lyase activity"/>
    <property type="evidence" value="ECO:0007669"/>
    <property type="project" value="UniProtKB-EC"/>
</dbReference>
<keyword evidence="8" id="KW-0274">FAD</keyword>
<comment type="similarity">
    <text evidence="3">Belongs to the DNA photolyase class-2 family.</text>
</comment>
<organism evidence="15 16">
    <name type="scientific">Desulfovibrio ferrophilus</name>
    <dbReference type="NCBI Taxonomy" id="241368"/>
    <lineage>
        <taxon>Bacteria</taxon>
        <taxon>Pseudomonadati</taxon>
        <taxon>Thermodesulfobacteriota</taxon>
        <taxon>Desulfovibrionia</taxon>
        <taxon>Desulfovibrionales</taxon>
        <taxon>Desulfovibrionaceae</taxon>
        <taxon>Desulfovibrio</taxon>
    </lineage>
</organism>
<dbReference type="InterPro" id="IPR052219">
    <property type="entry name" value="Photolyase_Class-2"/>
</dbReference>
<dbReference type="InterPro" id="IPR014729">
    <property type="entry name" value="Rossmann-like_a/b/a_fold"/>
</dbReference>
<dbReference type="KEGG" id="dfl:DFE_2721"/>
<dbReference type="NCBIfam" id="TIGR00591">
    <property type="entry name" value="phr2"/>
    <property type="match status" value="1"/>
</dbReference>
<evidence type="ECO:0000313" key="16">
    <source>
        <dbReference type="Proteomes" id="UP000269883"/>
    </source>
</evidence>
<evidence type="ECO:0000256" key="7">
    <source>
        <dbReference type="ARBA" id="ARBA00022763"/>
    </source>
</evidence>
<dbReference type="FunFam" id="3.40.50.620:FF:000110">
    <property type="entry name" value="Deoxyribodipyrimidine photolyase"/>
    <property type="match status" value="1"/>
</dbReference>
<evidence type="ECO:0000256" key="13">
    <source>
        <dbReference type="ARBA" id="ARBA00033999"/>
    </source>
</evidence>
<comment type="catalytic activity">
    <reaction evidence="13">
        <text>cyclobutadipyrimidine (in DNA) = 2 pyrimidine residues (in DNA).</text>
        <dbReference type="EC" id="4.1.99.3"/>
    </reaction>
</comment>
<feature type="domain" description="Photolyase/cryptochrome alpha/beta" evidence="14">
    <location>
        <begin position="19"/>
        <end position="148"/>
    </location>
</feature>
<evidence type="ECO:0000256" key="11">
    <source>
        <dbReference type="ARBA" id="ARBA00023239"/>
    </source>
</evidence>
<evidence type="ECO:0000256" key="5">
    <source>
        <dbReference type="ARBA" id="ARBA00014046"/>
    </source>
</evidence>
<dbReference type="InterPro" id="IPR036155">
    <property type="entry name" value="Crypto/Photolyase_N_sf"/>
</dbReference>
<evidence type="ECO:0000256" key="10">
    <source>
        <dbReference type="ARBA" id="ARBA00023204"/>
    </source>
</evidence>
<dbReference type="EC" id="4.1.99.3" evidence="4"/>
<keyword evidence="7" id="KW-0227">DNA damage</keyword>
<dbReference type="AlphaFoldDB" id="A0A2Z6B1P9"/>
<evidence type="ECO:0000256" key="12">
    <source>
        <dbReference type="ARBA" id="ARBA00031671"/>
    </source>
</evidence>
<dbReference type="InterPro" id="IPR008148">
    <property type="entry name" value="DNA_photolyase_2"/>
</dbReference>
<comment type="cofactor">
    <cofactor evidence="1">
        <name>(6R)-5,10-methylene-5,6,7,8-tetrahydrofolate</name>
        <dbReference type="ChEBI" id="CHEBI:15636"/>
    </cofactor>
</comment>
<keyword evidence="6" id="KW-0285">Flavoprotein</keyword>
<evidence type="ECO:0000256" key="9">
    <source>
        <dbReference type="ARBA" id="ARBA00023125"/>
    </source>
</evidence>
<dbReference type="InterPro" id="IPR036134">
    <property type="entry name" value="Crypto/Photolyase_FAD-like_sf"/>
</dbReference>
<proteinExistence type="inferred from homology"/>
<evidence type="ECO:0000256" key="8">
    <source>
        <dbReference type="ARBA" id="ARBA00022827"/>
    </source>
</evidence>
<dbReference type="PANTHER" id="PTHR10211">
    <property type="entry name" value="DEOXYRIBODIPYRIMIDINE PHOTOLYASE"/>
    <property type="match status" value="1"/>
</dbReference>
<dbReference type="Gene3D" id="3.40.50.620">
    <property type="entry name" value="HUPs"/>
    <property type="match status" value="1"/>
</dbReference>
<dbReference type="GO" id="GO:0000719">
    <property type="term" value="P:photoreactive repair"/>
    <property type="evidence" value="ECO:0007669"/>
    <property type="project" value="TreeGrafter"/>
</dbReference>
<accession>A0A2Z6B1P9</accession>
<dbReference type="Gene3D" id="1.10.579.10">
    <property type="entry name" value="DNA Cyclobutane Dipyrimidine Photolyase, subunit A, domain 3"/>
    <property type="match status" value="1"/>
</dbReference>
<sequence>MTMNPSRARIVAQGEDSGGPVVYWMSRDQRSRDNWALIHARELAGSNRALVVAFCLVPSYPGATLRHYDFMLKGLEQTAHDLREMNIPFALLMGDPAQELPALCEQIGAGLLVTDFDPLRIKGQWLKAVASRVDIPLLQVDAHNVVPAWVTSDKQEYAARTIRPKIHRLLPEYLEDFPELEPCAKSLELPGPDWTTARALLRVDEGVGPVALPSGESHGLHGLVTFLDERLLRYAEASNDPNADAVSKLSAYLHFGQLSAQRVALETARRARDENAENFLEQLVVRRELSDNFCLYNPQYETLAAAPEWAIKTLDDHRDDPRPYLYTLEQFERAETHSDLWNAAQMQMVSTGFMHGYMRMFWAKKILEWSISPEQAFMTALTLNDRYQLDGRDPNGYVGVLWSMAGIHDRPWKERPVYGKVRYMNENGCRRKFDVGAYIAKYG</sequence>
<dbReference type="PROSITE" id="PS51645">
    <property type="entry name" value="PHR_CRY_ALPHA_BETA"/>
    <property type="match status" value="1"/>
</dbReference>
<dbReference type="PANTHER" id="PTHR10211:SF0">
    <property type="entry name" value="DEOXYRIBODIPYRIMIDINE PHOTO-LYASE"/>
    <property type="match status" value="1"/>
</dbReference>
<keyword evidence="9" id="KW-0238">DNA-binding</keyword>
<dbReference type="SUPFAM" id="SSF48173">
    <property type="entry name" value="Cryptochrome/photolyase FAD-binding domain"/>
    <property type="match status" value="1"/>
</dbReference>
<evidence type="ECO:0000256" key="6">
    <source>
        <dbReference type="ARBA" id="ARBA00022630"/>
    </source>
</evidence>
<dbReference type="EMBL" id="AP017378">
    <property type="protein sequence ID" value="BBD09447.1"/>
    <property type="molecule type" value="Genomic_DNA"/>
</dbReference>
<keyword evidence="16" id="KW-1185">Reference proteome</keyword>
<gene>
    <name evidence="15" type="ORF">DFE_2721</name>
</gene>
<protein>
    <recommendedName>
        <fullName evidence="5">Deoxyribodipyrimidine photo-lyase</fullName>
        <ecNumber evidence="4">4.1.99.3</ecNumber>
    </recommendedName>
    <alternativeName>
        <fullName evidence="12">DNA photolyase</fullName>
    </alternativeName>
</protein>
<evidence type="ECO:0000256" key="1">
    <source>
        <dbReference type="ARBA" id="ARBA00001932"/>
    </source>
</evidence>
<comment type="cofactor">
    <cofactor evidence="2">
        <name>FAD</name>
        <dbReference type="ChEBI" id="CHEBI:57692"/>
    </cofactor>
</comment>